<dbReference type="Gene3D" id="1.50.10.20">
    <property type="match status" value="1"/>
</dbReference>
<protein>
    <recommendedName>
        <fullName evidence="3">Alpha-2-macroglobulin domain-containing protein</fullName>
    </recommendedName>
</protein>
<feature type="chain" id="PRO_5038394533" description="Alpha-2-macroglobulin domain-containing protein" evidence="2">
    <location>
        <begin position="22"/>
        <end position="1852"/>
    </location>
</feature>
<feature type="signal peptide" evidence="2">
    <location>
        <begin position="1"/>
        <end position="21"/>
    </location>
</feature>
<evidence type="ECO:0000256" key="2">
    <source>
        <dbReference type="SAM" id="SignalP"/>
    </source>
</evidence>
<dbReference type="SMART" id="SM01360">
    <property type="entry name" value="A2M"/>
    <property type="match status" value="1"/>
</dbReference>
<dbReference type="Gene3D" id="2.60.40.1930">
    <property type="match status" value="1"/>
</dbReference>
<evidence type="ECO:0000313" key="4">
    <source>
        <dbReference type="EMBL" id="MBO8475615.1"/>
    </source>
</evidence>
<dbReference type="InterPro" id="IPR041246">
    <property type="entry name" value="Bact_MG10"/>
</dbReference>
<dbReference type="Pfam" id="PF01835">
    <property type="entry name" value="MG2"/>
    <property type="match status" value="1"/>
</dbReference>
<feature type="domain" description="Alpha-2-macroglobulin" evidence="3">
    <location>
        <begin position="1121"/>
        <end position="1211"/>
    </location>
</feature>
<dbReference type="InterPro" id="IPR008930">
    <property type="entry name" value="Terpenoid_cyclase/PrenylTrfase"/>
</dbReference>
<dbReference type="InterPro" id="IPR013783">
    <property type="entry name" value="Ig-like_fold"/>
</dbReference>
<dbReference type="SUPFAM" id="SSF48239">
    <property type="entry name" value="Terpenoid cyclases/Protein prenyltransferases"/>
    <property type="match status" value="1"/>
</dbReference>
<dbReference type="InterPro" id="IPR002890">
    <property type="entry name" value="MG2"/>
</dbReference>
<dbReference type="Pfam" id="PF00207">
    <property type="entry name" value="A2M"/>
    <property type="match status" value="1"/>
</dbReference>
<dbReference type="PANTHER" id="PTHR40094:SF1">
    <property type="entry name" value="UBIQUITIN DOMAIN-CONTAINING PROTEIN"/>
    <property type="match status" value="1"/>
</dbReference>
<sequence length="1852" mass="207085">MKNLFLLCCIAAVSLMATAKATDFNFPETVITEATKQLDKAQKAGDSQGVIDALVKIYIAKTHISGDFMPEAIAMVDSAAKASSDRVAKSLLYSLEADMYLALYENNRRVFVTRDELADTVPADVMEWSRGNFIDKIIELSDLSLSEKEILSATPIKKYKRIITLPKAGNEAVPTLFDMLAYHALYNVKNISTYTQLPLRALNSSKTFLNSRIKYDDRSDAFFDRTYRALLETNKDNEPAFIYAELHRINDTVKRMKRNDYTKAKYVECLDSLYSQFSGSKYSAEILVRKADYRFNKADYEEAKRCVARHGKYNRIGELKNIISRYEQQTVSLNYKECVTSTDSIKITVRSRNVSDITVKTYKIPESIELTGNIIKLLPKFKLVRSEDYKVNYIEGNNDTTTVVKCPPLGYGRYVMIPEFKDSKTGKTVTSKNLYSDNMRVTDISLIMTTINNENRIYAVNSVYGNPIEKALLHFSDGSAQKTNRYGYAVISNSKKNLNVYATYGNDRSTDEHFYSRDNTPRDNSRKAAKIVTDLGVYRPGDTMRFAAIVYNTGKASKPIANLTVKAVVSDANRKEIASMDLVTDAFGRVDSLVTLPTGGLTGRFTISIKEAANGNSIESSTFMVSEYKAPTFYVELDEKKSDFSNTDSLMAKGRVLTFSQFPLANVKIDYSIAPEYAYWWTNSEDNGNVEGSVTTDNNGDWTISIPDDIFGNSDKKRGMFRLSINATSENGETQPFETIIKIGNARILQFGDNQEIENSILAEASGKTRINFTVTDYNNEKLAVDCHYELTDGNGKTIAEGTVNSGNPVFDFSTVKSGKYILRMSIPGEDDRQTEREIIIYRTDETEPPYSTLLWTTVEKVKCDTEGNFSFKLGSSHDTFVYSIVTNSDGEVINEGWRPFMKGIRAFEGKALIPKDGEAKIELLAIRNHKVYNKVISLIPAVPADTMRIVTETFRDNITPGSCETWKLRLSGNNGQKYVGAMIADMYDAALNKIQGNTYNSYIIRSFSHDPFSYQQPYYHNSSASASTTYKALSVPSFTMPYLNMYGQSFYNTFITLDAVVRTTKGKVAGSAPAYNGIKHESISDEEILYEEMAIGTNLGQHSSQTSEDGNSYRDPDIKNAFFMPALVSDNDGVVTIEFTVPDRNTQWQFTAIAYTADMKADAVNRLITANKPLMVQPNLPRFVRTSDKVELKATVMNNSDKATAAAVTVEIFDPATGKISSTYNYDCNLAANGSETVSTMLDVKGLKGEIGYRIKAVNEEYSDGEQSLITILPATTEVVEAVPFFLTENQKETKIDVPKFGTNGTITVEYCDNTVWYVVTALPSIMSESQTASALVNNYYVTAIGSAIVNGNRQVSEAIKQWNAANRQKSNLQKNSELKTVGIEDSPWVKAAESETAMMDKLIELTDSATIQYRLQKSLTSLRDLQNADGGFTWIKGNESSEFTTWNVLSRFGYLKEAGYLDAFDPLLNDIVERATEYADSMMIKNILKAEKPETVYPRYSEYIFIRSMLVGNNMPKGQITVAKDNIIDRTKKHWGKFTIEDKAEAAILLANYGEKAEAAKIVESLQQYARKSSAGYYWDVDNCDKVKLASTALKAFYKVNPADPDIDNIRRWILLSKETLNWGTTPAACDAVNAVLATGSDWKNSDRRKPEIKFGKEKISTGDADTYFGYVKQTVANGKGKSLTVKRHGDNPAWGAVYYRYEAPMAEVENASSSDIRIEKTFYRYGNDGKLESLPVSEFKIGDRLQVRIVIKTARDLDYVALTDDRAAIFEPVDQLPVYEYAEGTRYLRETRDSATNIFFNRLMKGTRVITYDVFVNNAGTCSSGIATLQCQYAPQQVAHSAGTTVTAK</sequence>
<evidence type="ECO:0000256" key="1">
    <source>
        <dbReference type="ARBA" id="ARBA00010556"/>
    </source>
</evidence>
<evidence type="ECO:0000313" key="5">
    <source>
        <dbReference type="Proteomes" id="UP000823598"/>
    </source>
</evidence>
<comment type="caution">
    <text evidence="4">The sequence shown here is derived from an EMBL/GenBank/DDBJ whole genome shotgun (WGS) entry which is preliminary data.</text>
</comment>
<evidence type="ECO:0000259" key="3">
    <source>
        <dbReference type="SMART" id="SM01360"/>
    </source>
</evidence>
<dbReference type="InterPro" id="IPR051802">
    <property type="entry name" value="YfhM-like"/>
</dbReference>
<dbReference type="Gene3D" id="2.60.40.10">
    <property type="entry name" value="Immunoglobulins"/>
    <property type="match status" value="1"/>
</dbReference>
<organism evidence="4 5">
    <name type="scientific">Candidatus Limisoma faecipullorum</name>
    <dbReference type="NCBI Taxonomy" id="2840854"/>
    <lineage>
        <taxon>Bacteria</taxon>
        <taxon>Pseudomonadati</taxon>
        <taxon>Bacteroidota</taxon>
        <taxon>Bacteroidia</taxon>
        <taxon>Bacteroidales</taxon>
        <taxon>Candidatus Limisoma</taxon>
    </lineage>
</organism>
<reference evidence="4" key="2">
    <citation type="journal article" date="2021" name="PeerJ">
        <title>Extensive microbial diversity within the chicken gut microbiome revealed by metagenomics and culture.</title>
        <authorList>
            <person name="Gilroy R."/>
            <person name="Ravi A."/>
            <person name="Getino M."/>
            <person name="Pursley I."/>
            <person name="Horton D.L."/>
            <person name="Alikhan N.F."/>
            <person name="Baker D."/>
            <person name="Gharbi K."/>
            <person name="Hall N."/>
            <person name="Watson M."/>
            <person name="Adriaenssens E.M."/>
            <person name="Foster-Nyarko E."/>
            <person name="Jarju S."/>
            <person name="Secka A."/>
            <person name="Antonio M."/>
            <person name="Oren A."/>
            <person name="Chaudhuri R.R."/>
            <person name="La Ragione R."/>
            <person name="Hildebrand F."/>
            <person name="Pallen M.J."/>
        </authorList>
    </citation>
    <scope>NUCLEOTIDE SEQUENCE</scope>
    <source>
        <strain evidence="4">6919</strain>
    </source>
</reference>
<accession>A0A9D9INQ5</accession>
<reference evidence="4" key="1">
    <citation type="submission" date="2020-10" db="EMBL/GenBank/DDBJ databases">
        <authorList>
            <person name="Gilroy R."/>
        </authorList>
    </citation>
    <scope>NUCLEOTIDE SEQUENCE</scope>
    <source>
        <strain evidence="4">6919</strain>
    </source>
</reference>
<proteinExistence type="inferred from homology"/>
<dbReference type="PANTHER" id="PTHR40094">
    <property type="entry name" value="ALPHA-2-MACROGLOBULIN HOMOLOG"/>
    <property type="match status" value="1"/>
</dbReference>
<dbReference type="EMBL" id="JADIMC010000019">
    <property type="protein sequence ID" value="MBO8475615.1"/>
    <property type="molecule type" value="Genomic_DNA"/>
</dbReference>
<name>A0A9D9INQ5_9BACT</name>
<dbReference type="GO" id="GO:0004866">
    <property type="term" value="F:endopeptidase inhibitor activity"/>
    <property type="evidence" value="ECO:0007669"/>
    <property type="project" value="InterPro"/>
</dbReference>
<dbReference type="Proteomes" id="UP000823598">
    <property type="component" value="Unassembled WGS sequence"/>
</dbReference>
<keyword evidence="2" id="KW-0732">Signal</keyword>
<comment type="similarity">
    <text evidence="1">Belongs to the protease inhibitor I39 (alpha-2-macroglobulin) family. Bacterial alpha-2-macroglobulin subfamily.</text>
</comment>
<dbReference type="InterPro" id="IPR001599">
    <property type="entry name" value="Macroglobln_a2"/>
</dbReference>
<dbReference type="Pfam" id="PF17973">
    <property type="entry name" value="bMG10"/>
    <property type="match status" value="1"/>
</dbReference>
<gene>
    <name evidence="4" type="ORF">IAB88_01320</name>
</gene>